<organism evidence="12 13">
    <name type="scientific">Ruminococcus albus (strain ATCC 27210 / DSM 20455 / JCM 14654 / NCDO 2250 / 7)</name>
    <dbReference type="NCBI Taxonomy" id="697329"/>
    <lineage>
        <taxon>Bacteria</taxon>
        <taxon>Bacillati</taxon>
        <taxon>Bacillota</taxon>
        <taxon>Clostridia</taxon>
        <taxon>Eubacteriales</taxon>
        <taxon>Oscillospiraceae</taxon>
        <taxon>Ruminococcus</taxon>
    </lineage>
</organism>
<name>E6UBE7_RUMA7</name>
<evidence type="ECO:0000259" key="11">
    <source>
        <dbReference type="Pfam" id="PF01435"/>
    </source>
</evidence>
<keyword evidence="9" id="KW-0482">Metalloprotease</keyword>
<dbReference type="InterPro" id="IPR001915">
    <property type="entry name" value="Peptidase_M48"/>
</dbReference>
<evidence type="ECO:0000256" key="7">
    <source>
        <dbReference type="ARBA" id="ARBA00022833"/>
    </source>
</evidence>
<dbReference type="STRING" id="697329.Rumal_0971"/>
<keyword evidence="5" id="KW-0479">Metal-binding</keyword>
<dbReference type="GO" id="GO:0046872">
    <property type="term" value="F:metal ion binding"/>
    <property type="evidence" value="ECO:0007669"/>
    <property type="project" value="UniProtKB-KW"/>
</dbReference>
<protein>
    <submittedName>
        <fullName evidence="12">Peptidase M48 Ste24p</fullName>
    </submittedName>
</protein>
<dbReference type="CDD" id="cd07325">
    <property type="entry name" value="M48_Ste24p_like"/>
    <property type="match status" value="1"/>
</dbReference>
<evidence type="ECO:0000313" key="12">
    <source>
        <dbReference type="EMBL" id="ADU21497.1"/>
    </source>
</evidence>
<keyword evidence="8" id="KW-1133">Transmembrane helix</keyword>
<evidence type="ECO:0000256" key="8">
    <source>
        <dbReference type="ARBA" id="ARBA00022989"/>
    </source>
</evidence>
<proteinExistence type="predicted"/>
<evidence type="ECO:0000256" key="10">
    <source>
        <dbReference type="ARBA" id="ARBA00023136"/>
    </source>
</evidence>
<comment type="cofactor">
    <cofactor evidence="1">
        <name>Zn(2+)</name>
        <dbReference type="ChEBI" id="CHEBI:29105"/>
    </cofactor>
</comment>
<sequence>MTKMSVNPDLFIHESDRTALNALKAIPGFTPLLRGFMKIWNEKQFKLMNMSTLVRISEKQMPEYYEMLKPICKRLGIKEPELFMTTDPYPNAYTSGENDPFIVMTTGLVASLPHELIPSVLAHECGHIACHHVLYSTMGRMILGGSAGLLGLSPLLTAPLQMAFYYWMRCSEFSADRAAAVCGGSGDSVVEVCMRLAGCEKDSPVQANTEAFLEQAKEYRDMVSGSAFNKTLEFMMFSARSHPLNAVRAYECNEWCKTNEFKSIIKYLDEEEGSAVHGNVPMNENAGSYIKKDASKTADELRTAGFTNVTIVRSAEVKAGVPVNGVISITANGRTDIKKGEWLPADTAWVITAYVPLSAEEEKAAHPNEVCVPYSSVGYSGRDYRTVIDELRALGFTNISVCEQPDIKVKFLIKEYSIAHISIDHTDRFDKNTWFRLDAPVSIRYHVMAQ</sequence>
<evidence type="ECO:0000256" key="6">
    <source>
        <dbReference type="ARBA" id="ARBA00022801"/>
    </source>
</evidence>
<dbReference type="eggNOG" id="COG0501">
    <property type="taxonomic scope" value="Bacteria"/>
</dbReference>
<evidence type="ECO:0000256" key="5">
    <source>
        <dbReference type="ARBA" id="ARBA00022723"/>
    </source>
</evidence>
<dbReference type="KEGG" id="ral:Rumal_0971"/>
<dbReference type="EMBL" id="CP002403">
    <property type="protein sequence ID" value="ADU21497.1"/>
    <property type="molecule type" value="Genomic_DNA"/>
</dbReference>
<keyword evidence="2" id="KW-1003">Cell membrane</keyword>
<evidence type="ECO:0000313" key="13">
    <source>
        <dbReference type="Proteomes" id="UP000006919"/>
    </source>
</evidence>
<dbReference type="HOGENOM" id="CLU_608181_0_0_9"/>
<dbReference type="InterPro" id="IPR050083">
    <property type="entry name" value="HtpX_protease"/>
</dbReference>
<keyword evidence="4" id="KW-0812">Transmembrane</keyword>
<dbReference type="GO" id="GO:0006508">
    <property type="term" value="P:proteolysis"/>
    <property type="evidence" value="ECO:0007669"/>
    <property type="project" value="UniProtKB-KW"/>
</dbReference>
<evidence type="ECO:0000256" key="3">
    <source>
        <dbReference type="ARBA" id="ARBA00022670"/>
    </source>
</evidence>
<dbReference type="PANTHER" id="PTHR43221:SF3">
    <property type="entry name" value="SLL1280 PROTEIN"/>
    <property type="match status" value="1"/>
</dbReference>
<evidence type="ECO:0000256" key="1">
    <source>
        <dbReference type="ARBA" id="ARBA00001947"/>
    </source>
</evidence>
<keyword evidence="7" id="KW-0862">Zinc</keyword>
<evidence type="ECO:0000256" key="2">
    <source>
        <dbReference type="ARBA" id="ARBA00022475"/>
    </source>
</evidence>
<keyword evidence="3" id="KW-0645">Protease</keyword>
<evidence type="ECO:0000256" key="4">
    <source>
        <dbReference type="ARBA" id="ARBA00022692"/>
    </source>
</evidence>
<dbReference type="AlphaFoldDB" id="E6UBE7"/>
<evidence type="ECO:0000256" key="9">
    <source>
        <dbReference type="ARBA" id="ARBA00023049"/>
    </source>
</evidence>
<keyword evidence="6" id="KW-0378">Hydrolase</keyword>
<dbReference type="Proteomes" id="UP000006919">
    <property type="component" value="Chromosome"/>
</dbReference>
<keyword evidence="10" id="KW-0472">Membrane</keyword>
<dbReference type="Gene3D" id="3.30.2010.10">
    <property type="entry name" value="Metalloproteases ('zincins'), catalytic domain"/>
    <property type="match status" value="1"/>
</dbReference>
<dbReference type="GO" id="GO:0004222">
    <property type="term" value="F:metalloendopeptidase activity"/>
    <property type="evidence" value="ECO:0007669"/>
    <property type="project" value="InterPro"/>
</dbReference>
<feature type="domain" description="Peptidase M48" evidence="11">
    <location>
        <begin position="66"/>
        <end position="253"/>
    </location>
</feature>
<dbReference type="PANTHER" id="PTHR43221">
    <property type="entry name" value="PROTEASE HTPX"/>
    <property type="match status" value="1"/>
</dbReference>
<accession>E6UBE7</accession>
<gene>
    <name evidence="12" type="ordered locus">Rumal_0971</name>
</gene>
<dbReference type="Pfam" id="PF01435">
    <property type="entry name" value="Peptidase_M48"/>
    <property type="match status" value="1"/>
</dbReference>
<reference evidence="12 13" key="1">
    <citation type="journal article" date="2011" name="J. Bacteriol.">
        <title>Complete genome of the cellulolytic ruminal bacterium Ruminococcus albus 7.</title>
        <authorList>
            <person name="Suen G."/>
            <person name="Stevenson D.M."/>
            <person name="Bruce D.C."/>
            <person name="Chertkov O."/>
            <person name="Copeland A."/>
            <person name="Cheng J.F."/>
            <person name="Detter C."/>
            <person name="Detter J.C."/>
            <person name="Goodwin L.A."/>
            <person name="Han C.S."/>
            <person name="Hauser L.J."/>
            <person name="Ivanova N.N."/>
            <person name="Kyrpides N.C."/>
            <person name="Land M.L."/>
            <person name="Lapidus A."/>
            <person name="Lucas S."/>
            <person name="Ovchinnikova G."/>
            <person name="Pitluck S."/>
            <person name="Tapia R."/>
            <person name="Woyke T."/>
            <person name="Boyum J."/>
            <person name="Mead D."/>
            <person name="Weimer P.J."/>
        </authorList>
    </citation>
    <scope>NUCLEOTIDE SEQUENCE [LARGE SCALE GENOMIC DNA]</scope>
    <source>
        <strain evidence="13">ATCC 27210 / DSM 20455 / JCM 14654 / NCDO 2250 / 7</strain>
    </source>
</reference>